<proteinExistence type="predicted"/>
<name>A0A1C6SH92_9ACTN</name>
<accession>A0A1C6SH92</accession>
<dbReference type="EMBL" id="FMHW01000002">
    <property type="protein sequence ID" value="SCL28795.1"/>
    <property type="molecule type" value="Genomic_DNA"/>
</dbReference>
<keyword evidence="1" id="KW-1133">Transmembrane helix</keyword>
<sequence>MRAVSQIIKRLSRDNAVRPGITMTPFGGHLELASAPARCAYHRPVPNGSQNQVPMNVVRQRHRRWSYRQKAAVAASVVALGMLFAEPASPVVVKGDTFITPATTGILDIEVTECFDDPAYSRAANEEVVRYRPCVEQADNQAYGIVHVPDGLFDRDSLAAYAWESCGRGFVHNWTSKDKSGLDYYPIIPTAESWADGDRDVMCVVYNPEGRLTGSALPRHNPFG</sequence>
<keyword evidence="1" id="KW-0812">Transmembrane</keyword>
<evidence type="ECO:0000256" key="1">
    <source>
        <dbReference type="SAM" id="Phobius"/>
    </source>
</evidence>
<dbReference type="STRING" id="145854.GA0074692_2607"/>
<evidence type="ECO:0000313" key="3">
    <source>
        <dbReference type="Proteomes" id="UP000198959"/>
    </source>
</evidence>
<evidence type="ECO:0008006" key="4">
    <source>
        <dbReference type="Google" id="ProtNLM"/>
    </source>
</evidence>
<evidence type="ECO:0000313" key="2">
    <source>
        <dbReference type="EMBL" id="SCL28795.1"/>
    </source>
</evidence>
<protein>
    <recommendedName>
        <fullName evidence="4">Septum formation</fullName>
    </recommendedName>
</protein>
<reference evidence="3" key="1">
    <citation type="submission" date="2016-06" db="EMBL/GenBank/DDBJ databases">
        <authorList>
            <person name="Varghese N."/>
            <person name="Submissions Spin"/>
        </authorList>
    </citation>
    <scope>NUCLEOTIDE SEQUENCE [LARGE SCALE GENOMIC DNA]</scope>
    <source>
        <strain evidence="3">DSM 43817</strain>
    </source>
</reference>
<feature type="transmembrane region" description="Helical" evidence="1">
    <location>
        <begin position="71"/>
        <end position="93"/>
    </location>
</feature>
<dbReference type="Proteomes" id="UP000198959">
    <property type="component" value="Unassembled WGS sequence"/>
</dbReference>
<keyword evidence="3" id="KW-1185">Reference proteome</keyword>
<organism evidence="2 3">
    <name type="scientific">Micromonospora pallida</name>
    <dbReference type="NCBI Taxonomy" id="145854"/>
    <lineage>
        <taxon>Bacteria</taxon>
        <taxon>Bacillati</taxon>
        <taxon>Actinomycetota</taxon>
        <taxon>Actinomycetes</taxon>
        <taxon>Micromonosporales</taxon>
        <taxon>Micromonosporaceae</taxon>
        <taxon>Micromonospora</taxon>
    </lineage>
</organism>
<gene>
    <name evidence="2" type="ORF">GA0074692_2607</name>
</gene>
<dbReference type="AlphaFoldDB" id="A0A1C6SH92"/>
<keyword evidence="1" id="KW-0472">Membrane</keyword>